<keyword evidence="2" id="KW-1185">Reference proteome</keyword>
<evidence type="ECO:0000313" key="1">
    <source>
        <dbReference type="EMBL" id="CAD7281412.1"/>
    </source>
</evidence>
<sequence>MQKCLSVFHTNGSLTSDLQWELAHCKLNKRFNETDNKKSCLKQRHIHKLSNQFLFFGDSTVRAKAIALAKFFNIFQKPCSTENCDFSMVPKLHWEDEASSTKIDFLMNPYFNPYLESLQVLSKYEDKVVIWSSWAMFFQQLESKGLGNIMPDGRHVKEEFQLPGMQPLLNFLCNPVDPRAHSFEVQGKLQKIQWDSQFSEPPDSGALLKCGAPSIAGPGAAAPLTPP</sequence>
<protein>
    <submittedName>
        <fullName evidence="1">Uncharacterized protein</fullName>
    </submittedName>
</protein>
<accession>A0A7R9BTQ0</accession>
<dbReference type="EMBL" id="OA884888">
    <property type="protein sequence ID" value="CAD7281412.1"/>
    <property type="molecule type" value="Genomic_DNA"/>
</dbReference>
<name>A0A7R9BTQ0_9CRUS</name>
<organism evidence="1">
    <name type="scientific">Notodromas monacha</name>
    <dbReference type="NCBI Taxonomy" id="399045"/>
    <lineage>
        <taxon>Eukaryota</taxon>
        <taxon>Metazoa</taxon>
        <taxon>Ecdysozoa</taxon>
        <taxon>Arthropoda</taxon>
        <taxon>Crustacea</taxon>
        <taxon>Oligostraca</taxon>
        <taxon>Ostracoda</taxon>
        <taxon>Podocopa</taxon>
        <taxon>Podocopida</taxon>
        <taxon>Cypridocopina</taxon>
        <taxon>Cypridoidea</taxon>
        <taxon>Cyprididae</taxon>
        <taxon>Notodromas</taxon>
    </lineage>
</organism>
<gene>
    <name evidence="1" type="ORF">NMOB1V02_LOCUS9058</name>
</gene>
<dbReference type="EMBL" id="CAJPEX010002851">
    <property type="protein sequence ID" value="CAG0921564.1"/>
    <property type="molecule type" value="Genomic_DNA"/>
</dbReference>
<evidence type="ECO:0000313" key="2">
    <source>
        <dbReference type="Proteomes" id="UP000678499"/>
    </source>
</evidence>
<dbReference type="Proteomes" id="UP000678499">
    <property type="component" value="Unassembled WGS sequence"/>
</dbReference>
<dbReference type="AlphaFoldDB" id="A0A7R9BTQ0"/>
<proteinExistence type="predicted"/>
<reference evidence="1" key="1">
    <citation type="submission" date="2020-11" db="EMBL/GenBank/DDBJ databases">
        <authorList>
            <person name="Tran Van P."/>
        </authorList>
    </citation>
    <scope>NUCLEOTIDE SEQUENCE</scope>
</reference>